<evidence type="ECO:0000256" key="1">
    <source>
        <dbReference type="SAM" id="Phobius"/>
    </source>
</evidence>
<feature type="transmembrane region" description="Helical" evidence="1">
    <location>
        <begin position="120"/>
        <end position="142"/>
    </location>
</feature>
<feature type="transmembrane region" description="Helical" evidence="1">
    <location>
        <begin position="331"/>
        <end position="349"/>
    </location>
</feature>
<dbReference type="InterPro" id="IPR021134">
    <property type="entry name" value="Bestrophin-like"/>
</dbReference>
<keyword evidence="1" id="KW-0812">Transmembrane</keyword>
<gene>
    <name evidence="2" type="ORF">AB1Y20_016015</name>
</gene>
<organism evidence="2 3">
    <name type="scientific">Prymnesium parvum</name>
    <name type="common">Toxic golden alga</name>
    <dbReference type="NCBI Taxonomy" id="97485"/>
    <lineage>
        <taxon>Eukaryota</taxon>
        <taxon>Haptista</taxon>
        <taxon>Haptophyta</taxon>
        <taxon>Prymnesiophyceae</taxon>
        <taxon>Prymnesiales</taxon>
        <taxon>Prymnesiaceae</taxon>
        <taxon>Prymnesium</taxon>
    </lineage>
</organism>
<keyword evidence="1" id="KW-0472">Membrane</keyword>
<comment type="caution">
    <text evidence="2">The sequence shown here is derived from an EMBL/GenBank/DDBJ whole genome shotgun (WGS) entry which is preliminary data.</text>
</comment>
<proteinExistence type="predicted"/>
<feature type="transmembrane region" description="Helical" evidence="1">
    <location>
        <begin position="305"/>
        <end position="325"/>
    </location>
</feature>
<evidence type="ECO:0008006" key="4">
    <source>
        <dbReference type="Google" id="ProtNLM"/>
    </source>
</evidence>
<keyword evidence="3" id="KW-1185">Reference proteome</keyword>
<feature type="transmembrane region" description="Helical" evidence="1">
    <location>
        <begin position="72"/>
        <end position="90"/>
    </location>
</feature>
<evidence type="ECO:0000313" key="3">
    <source>
        <dbReference type="Proteomes" id="UP001515480"/>
    </source>
</evidence>
<dbReference type="Pfam" id="PF01062">
    <property type="entry name" value="Bestrophin"/>
    <property type="match status" value="1"/>
</dbReference>
<protein>
    <recommendedName>
        <fullName evidence="4">Bestrophin homolog</fullName>
    </recommendedName>
</protein>
<dbReference type="AlphaFoldDB" id="A0AB34K056"/>
<sequence length="413" mass="46125">MKLNVLPDKDHRKGTSQRLATLDELDDQSVEAAVDRFLQRSGAPRIIMRFFPETGWLWRQWRGTVLEVTWRPAVYMMAVSAIFVVTMTVIEKVSWSLLAIPDPEHRIIRKLRPLENLWSYLLPMATFVNTFFLSQAYGFWLANKGNSRKVQGRVNDISMLLAAHAARDSAGRVTPQAQELLDTCARYIRLFHLTFWAAQVRPSRGDEGPSLSILRTPRGLAALLARGELTPSEHALFADKSFCAETLRHSVVLQWIVARFVDARRAGVVLGGSGMETVFFDKVCLLRATCASITDDAAARMPLSYVHLVQILVDTLIALAPFALYPRLGALTVPLCGVLTVFYRGFLVLSKSFLDPFGNEDTTSENLNVQCLVTETNAGSVRWKDNTKTLPFAVRATTTASLCHRLALCLRGV</sequence>
<accession>A0AB34K056</accession>
<dbReference type="GO" id="GO:0005254">
    <property type="term" value="F:chloride channel activity"/>
    <property type="evidence" value="ECO:0007669"/>
    <property type="project" value="InterPro"/>
</dbReference>
<evidence type="ECO:0000313" key="2">
    <source>
        <dbReference type="EMBL" id="KAL1527345.1"/>
    </source>
</evidence>
<name>A0AB34K056_PRYPA</name>
<keyword evidence="1" id="KW-1133">Transmembrane helix</keyword>
<dbReference type="EMBL" id="JBGBPQ010000003">
    <property type="protein sequence ID" value="KAL1527345.1"/>
    <property type="molecule type" value="Genomic_DNA"/>
</dbReference>
<reference evidence="2 3" key="1">
    <citation type="journal article" date="2024" name="Science">
        <title>Giant polyketide synthase enzymes in the biosynthesis of giant marine polyether toxins.</title>
        <authorList>
            <person name="Fallon T.R."/>
            <person name="Shende V.V."/>
            <person name="Wierzbicki I.H."/>
            <person name="Pendleton A.L."/>
            <person name="Watervoot N.F."/>
            <person name="Auber R.P."/>
            <person name="Gonzalez D.J."/>
            <person name="Wisecaver J.H."/>
            <person name="Moore B.S."/>
        </authorList>
    </citation>
    <scope>NUCLEOTIDE SEQUENCE [LARGE SCALE GENOMIC DNA]</scope>
    <source>
        <strain evidence="2 3">12B1</strain>
    </source>
</reference>
<dbReference type="Proteomes" id="UP001515480">
    <property type="component" value="Unassembled WGS sequence"/>
</dbReference>